<feature type="transmembrane region" description="Helical" evidence="5">
    <location>
        <begin position="297"/>
        <end position="317"/>
    </location>
</feature>
<dbReference type="UniPathway" id="UPA00248">
    <property type="reaction ID" value="UER00314"/>
</dbReference>
<feature type="binding site" evidence="5">
    <location>
        <position position="584"/>
    </location>
    <ligand>
        <name>S-methyl-5'-thioadenosine</name>
        <dbReference type="ChEBI" id="CHEBI:17509"/>
    </ligand>
</feature>
<keyword evidence="3 5" id="KW-0745">Spermidine biosynthesis</keyword>
<dbReference type="GO" id="GO:0004766">
    <property type="term" value="F:spermidine synthase activity"/>
    <property type="evidence" value="ECO:0007669"/>
    <property type="project" value="UniProtKB-UniRule"/>
</dbReference>
<keyword evidence="2 5" id="KW-0808">Transferase</keyword>
<feature type="transmembrane region" description="Helical" evidence="5">
    <location>
        <begin position="268"/>
        <end position="288"/>
    </location>
</feature>
<evidence type="ECO:0000313" key="9">
    <source>
        <dbReference type="Proteomes" id="UP000603434"/>
    </source>
</evidence>
<keyword evidence="5" id="KW-1003">Cell membrane</keyword>
<comment type="function">
    <text evidence="5">Catalyzes the irreversible transfer of a propylamine group from the amino donor S-adenosylmethioninamine (decarboxy-AdoMet) to putrescine (1,4-diaminobutane) to yield spermidine.</text>
</comment>
<dbReference type="SUPFAM" id="SSF103473">
    <property type="entry name" value="MFS general substrate transporter"/>
    <property type="match status" value="1"/>
</dbReference>
<comment type="caution">
    <text evidence="5 6">Lacks conserved residue(s) required for the propagation of feature annotation.</text>
</comment>
<evidence type="ECO:0000256" key="4">
    <source>
        <dbReference type="ARBA" id="ARBA00023115"/>
    </source>
</evidence>
<feature type="binding site" evidence="5">
    <location>
        <begin position="615"/>
        <end position="616"/>
    </location>
    <ligand>
        <name>S-methyl-5'-thioadenosine</name>
        <dbReference type="ChEBI" id="CHEBI:17509"/>
    </ligand>
</feature>
<accession>A0A8J6NLW1</accession>
<dbReference type="PANTHER" id="PTHR43317:SF1">
    <property type="entry name" value="THERMOSPERMINE SYNTHASE ACAULIS5"/>
    <property type="match status" value="1"/>
</dbReference>
<dbReference type="InterPro" id="IPR001045">
    <property type="entry name" value="Spermi_synthase"/>
</dbReference>
<feature type="transmembrane region" description="Helical" evidence="5">
    <location>
        <begin position="413"/>
        <end position="430"/>
    </location>
</feature>
<feature type="transmembrane region" description="Helical" evidence="5">
    <location>
        <begin position="112"/>
        <end position="134"/>
    </location>
</feature>
<dbReference type="Gene3D" id="3.40.50.150">
    <property type="entry name" value="Vaccinia Virus protein VP39"/>
    <property type="match status" value="1"/>
</dbReference>
<feature type="domain" description="PABS" evidence="7">
    <location>
        <begin position="474"/>
        <end position="714"/>
    </location>
</feature>
<dbReference type="HAMAP" id="MF_00198">
    <property type="entry name" value="Spermidine_synth"/>
    <property type="match status" value="1"/>
</dbReference>
<sequence>MLTTIVSIGIYVFIFLTGAAGLVYEVTWQKYLSRLLGSDSAATAIILAVFLGGLSLGYYLCGKLTTRVQRHFTAYAILEGVIGVWCLFFPYIFKVIDYFTKYWSFSPPVTIIWQGILCSVFLMGVPTVCMGGTVPVLTRGISRTLVESTRVHATVYGINTAGAFVGTLLAGFYLIPSHGLPMTMVNTSFLNLGAFVFFLLMPKLSRPTEHAKEPIKTIDEAGPAVSPDLSRFPALLLYAIAFLSGFYVMSLENVLIRVANLSLGSSSYSFSIIVAVFILAIAAGSLVVGRLSQISRWLLYANQILITIFLLVIFISLDKWPYWAHLIRISFQSNAVGFLGYYILLFICLTFILILPVGLMGTTVPIIFHELKRDLAKVGQHSGMILSYNTAGNLTGSLIGGIVLYYLLNNNGVFLTAASLAGLSACLAGWHLSKKYVFPTAALMVIIAVMGFFSPWYNHDHFVAGTFRIRTPLDYSFDGSNTFFKKFNDGFDIKYYNDGPMATVAVTQDKKKFPLFDKKSMALLVNGKSDSSTIGDIYTIKLLAHLPALLADKRNNVMVVGLGTGVTAGELTLYPDIEHIDVAEISPSVVEALPLFGEFTYGVHKDPRVKIHIGDAFRIIGRSEKKWDIVISEPSNPWVTGVDSLFTQEFYRLVKAHLHENGVLMQWAHTIVASPGMIEMILNTVQQEFKHSHVFLGGSDLLILASNRPVSCSNLMAAEATLKSNQKVQKSLEEINVSSLAALLVKERWTPSYLSDYFSDAGIQSLDFPRLHYLAGKDFFLGKNLPLEHFLNSETTAYTDEYLFYKQCPNWTISADTKEAFFALVESTRSRINYESVFPITRALLFRSYLSNPQEYPLSKELLSELRDDYITFIARYPQSEKEWSVLGLSNTSYRQKAELLLVHIANFRNWMVPFPLDGIVTLLQKGMVQGQDAYEKNWCALQLAVLLKKERFDRSIINEILEKTIKGSDGKIILKEEDKYLLKRMKMNGS</sequence>
<keyword evidence="4 5" id="KW-0620">Polyamine biosynthesis</keyword>
<keyword evidence="5" id="KW-1133">Transmembrane helix</keyword>
<comment type="similarity">
    <text evidence="1 5">Belongs to the spermidine/spermine synthase family.</text>
</comment>
<comment type="caution">
    <text evidence="5">Lacks the conserved Asp active site.</text>
</comment>
<comment type="pathway">
    <text evidence="5">Amine and polyamine biosynthesis; spermidine biosynthesis; spermidine from putrescine: step 1/1.</text>
</comment>
<dbReference type="Pfam" id="PF01564">
    <property type="entry name" value="Spermine_synth"/>
    <property type="match status" value="1"/>
</dbReference>
<comment type="subcellular location">
    <subcellularLocation>
        <location evidence="5">Cell membrane</location>
        <topology evidence="5">Multi-pass membrane protein</topology>
    </subcellularLocation>
</comment>
<dbReference type="GO" id="GO:0010487">
    <property type="term" value="F:thermospermine synthase activity"/>
    <property type="evidence" value="ECO:0007669"/>
    <property type="project" value="UniProtKB-ARBA"/>
</dbReference>
<dbReference type="PROSITE" id="PS51006">
    <property type="entry name" value="PABS_2"/>
    <property type="match status" value="1"/>
</dbReference>
<evidence type="ECO:0000313" key="8">
    <source>
        <dbReference type="EMBL" id="MBC8360239.1"/>
    </source>
</evidence>
<dbReference type="AlphaFoldDB" id="A0A8J6NLW1"/>
<evidence type="ECO:0000256" key="5">
    <source>
        <dbReference type="HAMAP-Rule" id="MF_00198"/>
    </source>
</evidence>
<proteinExistence type="inferred from homology"/>
<feature type="transmembrane region" description="Helical" evidence="5">
    <location>
        <begin position="235"/>
        <end position="256"/>
    </location>
</feature>
<dbReference type="Proteomes" id="UP000603434">
    <property type="component" value="Unassembled WGS sequence"/>
</dbReference>
<evidence type="ECO:0000256" key="2">
    <source>
        <dbReference type="ARBA" id="ARBA00022679"/>
    </source>
</evidence>
<name>A0A8J6NLW1_9BACT</name>
<protein>
    <recommendedName>
        <fullName evidence="5">Polyamine aminopropyltransferase</fullName>
    </recommendedName>
    <alternativeName>
        <fullName evidence="5">Putrescine aminopropyltransferase</fullName>
        <shortName evidence="5">PAPT</shortName>
    </alternativeName>
    <alternativeName>
        <fullName evidence="5">Spermidine synthase</fullName>
        <shortName evidence="5">SPDS</shortName>
        <shortName evidence="5">SPDSY</shortName>
        <ecNumber evidence="5">2.5.1.16</ecNumber>
    </alternativeName>
</protein>
<reference evidence="8 9" key="1">
    <citation type="submission" date="2020-08" db="EMBL/GenBank/DDBJ databases">
        <title>Bridging the membrane lipid divide: bacteria of the FCB group superphylum have the potential to synthesize archaeal ether lipids.</title>
        <authorList>
            <person name="Villanueva L."/>
            <person name="Von Meijenfeldt F.A.B."/>
            <person name="Westbye A.B."/>
            <person name="Yadav S."/>
            <person name="Hopmans E.C."/>
            <person name="Dutilh B.E."/>
            <person name="Sinninghe Damste J.S."/>
        </authorList>
    </citation>
    <scope>NUCLEOTIDE SEQUENCE [LARGE SCALE GENOMIC DNA]</scope>
    <source>
        <strain evidence="8">NIOZ-UU30</strain>
    </source>
</reference>
<dbReference type="GO" id="GO:0008295">
    <property type="term" value="P:spermidine biosynthetic process"/>
    <property type="evidence" value="ECO:0007669"/>
    <property type="project" value="UniProtKB-UniRule"/>
</dbReference>
<evidence type="ECO:0000256" key="6">
    <source>
        <dbReference type="PROSITE-ProRule" id="PRU00354"/>
    </source>
</evidence>
<feature type="transmembrane region" description="Helical" evidence="5">
    <location>
        <begin position="40"/>
        <end position="60"/>
    </location>
</feature>
<dbReference type="SUPFAM" id="SSF53335">
    <property type="entry name" value="S-adenosyl-L-methionine-dependent methyltransferases"/>
    <property type="match status" value="1"/>
</dbReference>
<dbReference type="CDD" id="cd06174">
    <property type="entry name" value="MFS"/>
    <property type="match status" value="1"/>
</dbReference>
<evidence type="ECO:0000259" key="7">
    <source>
        <dbReference type="PROSITE" id="PS51006"/>
    </source>
</evidence>
<organism evidence="8 9">
    <name type="scientific">Candidatus Desulfatibia profunda</name>
    <dbReference type="NCBI Taxonomy" id="2841695"/>
    <lineage>
        <taxon>Bacteria</taxon>
        <taxon>Pseudomonadati</taxon>
        <taxon>Thermodesulfobacteriota</taxon>
        <taxon>Desulfobacteria</taxon>
        <taxon>Desulfobacterales</taxon>
        <taxon>Desulfobacterales incertae sedis</taxon>
        <taxon>Candidatus Desulfatibia</taxon>
    </lineage>
</organism>
<dbReference type="GO" id="GO:0005886">
    <property type="term" value="C:plasma membrane"/>
    <property type="evidence" value="ECO:0007669"/>
    <property type="project" value="UniProtKB-SubCell"/>
</dbReference>
<dbReference type="Gene3D" id="1.20.1250.20">
    <property type="entry name" value="MFS general substrate transporter like domains"/>
    <property type="match status" value="1"/>
</dbReference>
<dbReference type="EMBL" id="JACNJH010000076">
    <property type="protein sequence ID" value="MBC8360239.1"/>
    <property type="molecule type" value="Genomic_DNA"/>
</dbReference>
<feature type="transmembrane region" description="Helical" evidence="5">
    <location>
        <begin position="385"/>
        <end position="407"/>
    </location>
</feature>
<feature type="transmembrane region" description="Helical" evidence="5">
    <location>
        <begin position="155"/>
        <end position="175"/>
    </location>
</feature>
<feature type="transmembrane region" description="Helical" evidence="5">
    <location>
        <begin position="437"/>
        <end position="457"/>
    </location>
</feature>
<feature type="transmembrane region" description="Helical" evidence="5">
    <location>
        <begin position="72"/>
        <end position="92"/>
    </location>
</feature>
<dbReference type="InterPro" id="IPR036259">
    <property type="entry name" value="MFS_trans_sf"/>
</dbReference>
<comment type="subunit">
    <text evidence="5">Homodimer or homotetramer.</text>
</comment>
<dbReference type="InterPro" id="IPR029063">
    <property type="entry name" value="SAM-dependent_MTases_sf"/>
</dbReference>
<comment type="caution">
    <text evidence="8">The sequence shown here is derived from an EMBL/GenBank/DDBJ whole genome shotgun (WGS) entry which is preliminary data.</text>
</comment>
<feature type="transmembrane region" description="Helical" evidence="5">
    <location>
        <begin position="337"/>
        <end position="364"/>
    </location>
</feature>
<evidence type="ECO:0000256" key="1">
    <source>
        <dbReference type="ARBA" id="ARBA00007867"/>
    </source>
</evidence>
<comment type="catalytic activity">
    <reaction evidence="5">
        <text>S-adenosyl 3-(methylsulfanyl)propylamine + putrescine = S-methyl-5'-thioadenosine + spermidine + H(+)</text>
        <dbReference type="Rhea" id="RHEA:12721"/>
        <dbReference type="ChEBI" id="CHEBI:15378"/>
        <dbReference type="ChEBI" id="CHEBI:17509"/>
        <dbReference type="ChEBI" id="CHEBI:57443"/>
        <dbReference type="ChEBI" id="CHEBI:57834"/>
        <dbReference type="ChEBI" id="CHEBI:326268"/>
        <dbReference type="EC" id="2.5.1.16"/>
    </reaction>
</comment>
<evidence type="ECO:0000256" key="3">
    <source>
        <dbReference type="ARBA" id="ARBA00023066"/>
    </source>
</evidence>
<feature type="transmembrane region" description="Helical" evidence="5">
    <location>
        <begin position="7"/>
        <end position="28"/>
    </location>
</feature>
<dbReference type="CDD" id="cd02440">
    <property type="entry name" value="AdoMet_MTases"/>
    <property type="match status" value="1"/>
</dbReference>
<dbReference type="EC" id="2.5.1.16" evidence="5"/>
<dbReference type="PANTHER" id="PTHR43317">
    <property type="entry name" value="THERMOSPERMINE SYNTHASE ACAULIS5"/>
    <property type="match status" value="1"/>
</dbReference>
<dbReference type="InterPro" id="IPR030374">
    <property type="entry name" value="PABS"/>
</dbReference>
<feature type="transmembrane region" description="Helical" evidence="5">
    <location>
        <begin position="181"/>
        <end position="200"/>
    </location>
</feature>
<gene>
    <name evidence="5" type="primary">speE</name>
    <name evidence="8" type="ORF">H8E23_02415</name>
</gene>
<keyword evidence="5" id="KW-0812">Transmembrane</keyword>
<keyword evidence="5" id="KW-0472">Membrane</keyword>